<dbReference type="PANTHER" id="PTHR10094:SF25">
    <property type="entry name" value="SCP2 STEROL-BINDING DOMAIN-CONTAINING PROTEIN 1"/>
    <property type="match status" value="1"/>
</dbReference>
<dbReference type="SUPFAM" id="SSF55718">
    <property type="entry name" value="SCP-like"/>
    <property type="match status" value="1"/>
</dbReference>
<keyword evidence="11" id="KW-1185">Reference proteome</keyword>
<evidence type="ECO:0000256" key="5">
    <source>
        <dbReference type="ARBA" id="ARBA00023010"/>
    </source>
</evidence>
<evidence type="ECO:0000256" key="3">
    <source>
        <dbReference type="ARBA" id="ARBA00022816"/>
    </source>
</evidence>
<dbReference type="Pfam" id="PF00638">
    <property type="entry name" value="Ran_BP1"/>
    <property type="match status" value="1"/>
</dbReference>
<feature type="compositionally biased region" description="Basic and acidic residues" evidence="8">
    <location>
        <begin position="1097"/>
        <end position="1107"/>
    </location>
</feature>
<feature type="compositionally biased region" description="Basic and acidic residues" evidence="8">
    <location>
        <begin position="1207"/>
        <end position="1231"/>
    </location>
</feature>
<dbReference type="Pfam" id="PF02036">
    <property type="entry name" value="SCP2"/>
    <property type="match status" value="1"/>
</dbReference>
<feature type="compositionally biased region" description="Polar residues" evidence="8">
    <location>
        <begin position="864"/>
        <end position="877"/>
    </location>
</feature>
<dbReference type="GO" id="GO:0005643">
    <property type="term" value="C:nuclear pore"/>
    <property type="evidence" value="ECO:0007669"/>
    <property type="project" value="UniProtKB-SubCell"/>
</dbReference>
<accession>A0A9W7W5L6</accession>
<feature type="compositionally biased region" description="Basic and acidic residues" evidence="8">
    <location>
        <begin position="1120"/>
        <end position="1139"/>
    </location>
</feature>
<keyword evidence="3" id="KW-0509">mRNA transport</keyword>
<feature type="compositionally biased region" description="Polar residues" evidence="8">
    <location>
        <begin position="673"/>
        <end position="695"/>
    </location>
</feature>
<feature type="region of interest" description="Disordered" evidence="8">
    <location>
        <begin position="864"/>
        <end position="1256"/>
    </location>
</feature>
<feature type="compositionally biased region" description="Acidic residues" evidence="8">
    <location>
        <begin position="1108"/>
        <end position="1119"/>
    </location>
</feature>
<evidence type="ECO:0000256" key="1">
    <source>
        <dbReference type="ARBA" id="ARBA00004567"/>
    </source>
</evidence>
<dbReference type="CDD" id="cd13170">
    <property type="entry name" value="RanBD_NUP50"/>
    <property type="match status" value="1"/>
</dbReference>
<dbReference type="InterPro" id="IPR015007">
    <property type="entry name" value="NUP2/50/61"/>
</dbReference>
<comment type="subcellular location">
    <subcellularLocation>
        <location evidence="1">Nucleus</location>
        <location evidence="1">Nuclear pore complex</location>
    </subcellularLocation>
</comment>
<evidence type="ECO:0000256" key="7">
    <source>
        <dbReference type="ARBA" id="ARBA00023242"/>
    </source>
</evidence>
<dbReference type="Pfam" id="PF08911">
    <property type="entry name" value="NUP50"/>
    <property type="match status" value="1"/>
</dbReference>
<evidence type="ECO:0000313" key="11">
    <source>
        <dbReference type="Proteomes" id="UP001138500"/>
    </source>
</evidence>
<feature type="compositionally biased region" description="Polar residues" evidence="8">
    <location>
        <begin position="647"/>
        <end position="661"/>
    </location>
</feature>
<reference evidence="10 11" key="2">
    <citation type="journal article" date="2021" name="Curr. Genet.">
        <title>Genetic response to nitrogen starvation in the aggressive Eucalyptus foliar pathogen Teratosphaeria destructans.</title>
        <authorList>
            <person name="Havenga M."/>
            <person name="Wingfield B.D."/>
            <person name="Wingfield M.J."/>
            <person name="Dreyer L.L."/>
            <person name="Roets F."/>
            <person name="Aylward J."/>
        </authorList>
    </citation>
    <scope>NUCLEOTIDE SEQUENCE [LARGE SCALE GENOMIC DNA]</scope>
    <source>
        <strain evidence="10">CMW44962</strain>
    </source>
</reference>
<feature type="compositionally biased region" description="Polar residues" evidence="8">
    <location>
        <begin position="1078"/>
        <end position="1095"/>
    </location>
</feature>
<dbReference type="GO" id="GO:0015031">
    <property type="term" value="P:protein transport"/>
    <property type="evidence" value="ECO:0007669"/>
    <property type="project" value="UniProtKB-KW"/>
</dbReference>
<evidence type="ECO:0000313" key="10">
    <source>
        <dbReference type="EMBL" id="KAH9842119.1"/>
    </source>
</evidence>
<keyword evidence="5" id="KW-0811">Translocation</keyword>
<organism evidence="10 11">
    <name type="scientific">Teratosphaeria destructans</name>
    <dbReference type="NCBI Taxonomy" id="418781"/>
    <lineage>
        <taxon>Eukaryota</taxon>
        <taxon>Fungi</taxon>
        <taxon>Dikarya</taxon>
        <taxon>Ascomycota</taxon>
        <taxon>Pezizomycotina</taxon>
        <taxon>Dothideomycetes</taxon>
        <taxon>Dothideomycetidae</taxon>
        <taxon>Mycosphaerellales</taxon>
        <taxon>Teratosphaeriaceae</taxon>
        <taxon>Teratosphaeria</taxon>
    </lineage>
</organism>
<feature type="compositionally biased region" description="Polar residues" evidence="8">
    <location>
        <begin position="454"/>
        <end position="465"/>
    </location>
</feature>
<feature type="compositionally biased region" description="Pro residues" evidence="8">
    <location>
        <begin position="777"/>
        <end position="797"/>
    </location>
</feature>
<dbReference type="InterPro" id="IPR011993">
    <property type="entry name" value="PH-like_dom_sf"/>
</dbReference>
<feature type="compositionally biased region" description="Low complexity" evidence="8">
    <location>
        <begin position="359"/>
        <end position="385"/>
    </location>
</feature>
<dbReference type="EMBL" id="RIBY02000458">
    <property type="protein sequence ID" value="KAH9842119.1"/>
    <property type="molecule type" value="Genomic_DNA"/>
</dbReference>
<feature type="compositionally biased region" description="Polar residues" evidence="8">
    <location>
        <begin position="765"/>
        <end position="775"/>
    </location>
</feature>
<feature type="compositionally biased region" description="Polar residues" evidence="8">
    <location>
        <begin position="1022"/>
        <end position="1038"/>
    </location>
</feature>
<dbReference type="FunFam" id="3.30.1050.10:FF:000001">
    <property type="entry name" value="Putative Non-specific lipid-transfer protein"/>
    <property type="match status" value="1"/>
</dbReference>
<feature type="compositionally biased region" description="Polar residues" evidence="8">
    <location>
        <begin position="565"/>
        <end position="576"/>
    </location>
</feature>
<feature type="compositionally biased region" description="Low complexity" evidence="8">
    <location>
        <begin position="1237"/>
        <end position="1247"/>
    </location>
</feature>
<gene>
    <name evidence="10" type="ORF">Tdes44962_MAKER07671</name>
</gene>
<feature type="compositionally biased region" description="Low complexity" evidence="8">
    <location>
        <begin position="1052"/>
        <end position="1069"/>
    </location>
</feature>
<protein>
    <submittedName>
        <fullName evidence="10">Nuclear pore complex protein DDB</fullName>
    </submittedName>
</protein>
<dbReference type="GO" id="GO:0051028">
    <property type="term" value="P:mRNA transport"/>
    <property type="evidence" value="ECO:0007669"/>
    <property type="project" value="UniProtKB-KW"/>
</dbReference>
<dbReference type="Gene3D" id="2.30.29.30">
    <property type="entry name" value="Pleckstrin-homology domain (PH domain)/Phosphotyrosine-binding domain (PTB)"/>
    <property type="match status" value="1"/>
</dbReference>
<feature type="compositionally biased region" description="Basic and acidic residues" evidence="8">
    <location>
        <begin position="943"/>
        <end position="965"/>
    </location>
</feature>
<feature type="compositionally biased region" description="Polar residues" evidence="8">
    <location>
        <begin position="1147"/>
        <end position="1159"/>
    </location>
</feature>
<feature type="compositionally biased region" description="Polar residues" evidence="8">
    <location>
        <begin position="729"/>
        <end position="747"/>
    </location>
</feature>
<feature type="region of interest" description="Disordered" evidence="8">
    <location>
        <begin position="454"/>
        <end position="832"/>
    </location>
</feature>
<dbReference type="InterPro" id="IPR003033">
    <property type="entry name" value="SCP2_sterol-bd_dom"/>
</dbReference>
<keyword evidence="4" id="KW-0653">Protein transport</keyword>
<dbReference type="OrthoDB" id="10265837at2759"/>
<feature type="region of interest" description="Disordered" evidence="8">
    <location>
        <begin position="1277"/>
        <end position="1339"/>
    </location>
</feature>
<feature type="compositionally biased region" description="Basic and acidic residues" evidence="8">
    <location>
        <begin position="1009"/>
        <end position="1018"/>
    </location>
</feature>
<feature type="compositionally biased region" description="Polar residues" evidence="8">
    <location>
        <begin position="617"/>
        <end position="641"/>
    </location>
</feature>
<feature type="domain" description="RanBD1" evidence="9">
    <location>
        <begin position="1338"/>
        <end position="1461"/>
    </location>
</feature>
<feature type="compositionally biased region" description="Low complexity" evidence="8">
    <location>
        <begin position="231"/>
        <end position="262"/>
    </location>
</feature>
<dbReference type="GO" id="GO:0005829">
    <property type="term" value="C:cytosol"/>
    <property type="evidence" value="ECO:0007669"/>
    <property type="project" value="TreeGrafter"/>
</dbReference>
<feature type="compositionally biased region" description="Polar residues" evidence="8">
    <location>
        <begin position="1284"/>
        <end position="1293"/>
    </location>
</feature>
<evidence type="ECO:0000256" key="8">
    <source>
        <dbReference type="SAM" id="MobiDB-lite"/>
    </source>
</evidence>
<sequence>MSLADSAFPSSAAFDQIASAISSDADRKDAIKKGGAIFSFTLKNGGKEESWYIDLKESGKVGKGAAPEGKKAGVTMILSDADFQKLIEGKANAQKLFMSGKLKVKGDVMKATKLDPILKKAQNKAKFNHPKFLFIIDAKHIDRASRKVTSDGQYTVERNIIDIVQQRMAVTGPRHDLGFQSAGGNMSKRGMEFQGGADRYGGMDDGQNNSMDDKPKQATAAQLARRKILQAKGKGSARGSRSASPATGVPPQSNPFQSFQPPESNSFNFNMPGAAPAPSFGGQPPAQNGTNGFSGFGASQNAAPSNPFSFGQNNSQAQQTGFNQTPSFSFGQNDSQAPIPGSSFTFGQPQNTAQEQPNTNGFTPSTSFGGFSSQPSQPQQNGTTPFNFGQSQQQPPNTSSFGGFGQQDGDKPAGTGLFGSTPAPATAETSKPATSVLSGLKSVTNGVKAGMFTQSHSELAKQSNPFAGFGQKEPEKPAETPKAPTFSFGQSTQEKPAETPKAPAFSFGQSAQEKPPETPNAPPFSFGQITREKEAETSKPASTFAFGQADQAKEAETPKHKTPFSFGQTAAPTNGDATPKANLFSGAFQFGQRIETDKAQEQPNSPEKPASTPFKFGQTQETPRQASNPMQFGQAQETPKSAPTPFQFGTTQDTPKPSNDLFSAPTPGFKFGASQQEDTSMLSANNTPQKTNPGPSTEPAHTSGLGTPANPNAGRSLFDRISKPPGTAPSKSVSFSDELSRDQSGGTAKNLFVPNASAVPATAPRPSTNLFSNPSDVPRPAPPLFSAPAPVHPPAAPKPANAQLPGKTMAPAPTSSAALLAPTGNKTELQELNEGLLEHLNSADATRDWSAAFQYYLEEAAKLTGSTEPKSTPQQAAPTALAGGNSFSTPAPKANVLPPPSAKSTQAQAPQAQTSFAAPTTPAANLFSQPSKPPATAPVNKKRSADEELTKNDVPATEKRARANERIQYPKLPENSSKTSQLFASALDSADKPMSTNFGPPADVYAKAQEQKAAKEAGQKSIGFTPSTTLKFGSTTTVKPAEAQKDDAQDRPSFAFQPPTPSSAAAPATGSLKPPSFSKPSGSASFLSSFGQAASQEQEKEKKKRMEDDYDSEDDDMDEWEAKYKAEQDEKRRQIEEAAKNGPVFSFTPSTGAPVSSTPFAFKLPGQDSQEQAGTQSTTSTPTAGSNLFTPAEPPTFTPSTFSFSAAKDKDGKTAGEKAQGDGNKTHDPKTPIKFSAPTARESTTPAAAPPANPFAGLFGSGATATTKLAPPSVGFGFGGPGKSLSSDVSRATTPGVMTDGESSNTGGDAEGGDNSGPSEEQNDKQIEDMTGLLPAEREENDVLLELPIAVGKKMEDKQTDSGTAKTWVEKGRGPLYILKDKSTSKTRILLKVAPMGRVAMNFGPIKAFQYKNEPGKKTVSAAFIDHLDAKNTGKPSQWSILVKEPEKAAEIARILEEEKQ</sequence>
<reference evidence="10 11" key="1">
    <citation type="journal article" date="2018" name="IMA Fungus">
        <title>IMA Genome-F 10: Nine draft genome sequences of Claviceps purpurea s.lat., including C. arundinis, C. humidiphila, and C. cf. spartinae, pseudomolecules for the pitch canker pathogen Fusarium circinatum, draft genome of Davidsoniella eucalypti, Grosmannia galeiformis, Quambalaria eucalypti, and Teratosphaeria destructans.</title>
        <authorList>
            <person name="Wingfield B.D."/>
            <person name="Liu M."/>
            <person name="Nguyen H.D."/>
            <person name="Lane F.A."/>
            <person name="Morgan S.W."/>
            <person name="De Vos L."/>
            <person name="Wilken P.M."/>
            <person name="Duong T.A."/>
            <person name="Aylward J."/>
            <person name="Coetzee M.P."/>
            <person name="Dadej K."/>
            <person name="De Beer Z.W."/>
            <person name="Findlay W."/>
            <person name="Havenga M."/>
            <person name="Kolarik M."/>
            <person name="Menzies J.G."/>
            <person name="Naidoo K."/>
            <person name="Pochopski O."/>
            <person name="Shoukouhi P."/>
            <person name="Santana Q.C."/>
            <person name="Seifert K.A."/>
            <person name="Soal N."/>
            <person name="Steenkamp E.T."/>
            <person name="Tatham C.T."/>
            <person name="van der Nest M.A."/>
            <person name="Wingfield M.J."/>
        </authorList>
    </citation>
    <scope>NUCLEOTIDE SEQUENCE [LARGE SCALE GENOMIC DNA]</scope>
    <source>
        <strain evidence="10">CMW44962</strain>
    </source>
</reference>
<dbReference type="PROSITE" id="PS50196">
    <property type="entry name" value="RANBD1"/>
    <property type="match status" value="1"/>
</dbReference>
<keyword evidence="6" id="KW-0906">Nuclear pore complex</keyword>
<dbReference type="InterPro" id="IPR000156">
    <property type="entry name" value="Ran_bind_dom"/>
</dbReference>
<proteinExistence type="predicted"/>
<keyword evidence="2" id="KW-0813">Transport</keyword>
<dbReference type="SUPFAM" id="SSF50729">
    <property type="entry name" value="PH domain-like"/>
    <property type="match status" value="1"/>
</dbReference>
<feature type="compositionally biased region" description="Polar residues" evidence="8">
    <location>
        <begin position="1167"/>
        <end position="1188"/>
    </location>
</feature>
<dbReference type="Gene3D" id="3.30.1050.10">
    <property type="entry name" value="SCP2 sterol-binding domain"/>
    <property type="match status" value="1"/>
</dbReference>
<evidence type="ECO:0000256" key="6">
    <source>
        <dbReference type="ARBA" id="ARBA00023132"/>
    </source>
</evidence>
<feature type="compositionally biased region" description="Low complexity" evidence="8">
    <location>
        <begin position="902"/>
        <end position="924"/>
    </location>
</feature>
<evidence type="ECO:0000259" key="9">
    <source>
        <dbReference type="PROSITE" id="PS50196"/>
    </source>
</evidence>
<dbReference type="PANTHER" id="PTHR10094">
    <property type="entry name" value="STEROL CARRIER PROTEIN 2 SCP-2 FAMILY PROTEIN"/>
    <property type="match status" value="1"/>
</dbReference>
<dbReference type="Proteomes" id="UP001138500">
    <property type="component" value="Unassembled WGS sequence"/>
</dbReference>
<feature type="compositionally biased region" description="Polar residues" evidence="8">
    <location>
        <begin position="285"/>
        <end position="358"/>
    </location>
</feature>
<feature type="compositionally biased region" description="Polar residues" evidence="8">
    <location>
        <begin position="386"/>
        <end position="401"/>
    </location>
</feature>
<keyword evidence="7" id="KW-0539">Nucleus</keyword>
<evidence type="ECO:0000256" key="2">
    <source>
        <dbReference type="ARBA" id="ARBA00022448"/>
    </source>
</evidence>
<dbReference type="InterPro" id="IPR036527">
    <property type="entry name" value="SCP2_sterol-bd_dom_sf"/>
</dbReference>
<evidence type="ECO:0000256" key="4">
    <source>
        <dbReference type="ARBA" id="ARBA00022927"/>
    </source>
</evidence>
<name>A0A9W7W5L6_9PEZI</name>
<feature type="compositionally biased region" description="Polar residues" evidence="8">
    <location>
        <begin position="974"/>
        <end position="983"/>
    </location>
</feature>
<feature type="compositionally biased region" description="Polar residues" evidence="8">
    <location>
        <begin position="427"/>
        <end position="437"/>
    </location>
</feature>
<feature type="compositionally biased region" description="Low complexity" evidence="8">
    <location>
        <begin position="810"/>
        <end position="823"/>
    </location>
</feature>
<feature type="region of interest" description="Disordered" evidence="8">
    <location>
        <begin position="179"/>
        <end position="437"/>
    </location>
</feature>
<comment type="caution">
    <text evidence="10">The sequence shown here is derived from an EMBL/GenBank/DDBJ whole genome shotgun (WGS) entry which is preliminary data.</text>
</comment>